<evidence type="ECO:0000256" key="3">
    <source>
        <dbReference type="ARBA" id="ARBA00022723"/>
    </source>
</evidence>
<dbReference type="AlphaFoldDB" id="A0AAE0GKH2"/>
<keyword evidence="8" id="KW-0732">Signal</keyword>
<protein>
    <recommendedName>
        <fullName evidence="6">nicotinamidase</fullName>
        <ecNumber evidence="6">3.5.1.19</ecNumber>
    </recommendedName>
    <alternativeName>
        <fullName evidence="7">Nicotinamide deamidase</fullName>
    </alternativeName>
</protein>
<dbReference type="GO" id="GO:0019363">
    <property type="term" value="P:pyridine nucleotide biosynthetic process"/>
    <property type="evidence" value="ECO:0007669"/>
    <property type="project" value="UniProtKB-KW"/>
</dbReference>
<evidence type="ECO:0000313" key="10">
    <source>
        <dbReference type="EMBL" id="KAK3279895.1"/>
    </source>
</evidence>
<name>A0AAE0GKH2_9CHLO</name>
<dbReference type="Gene3D" id="3.40.50.850">
    <property type="entry name" value="Isochorismatase-like"/>
    <property type="match status" value="1"/>
</dbReference>
<feature type="domain" description="Isochorismatase-like" evidence="9">
    <location>
        <begin position="34"/>
        <end position="314"/>
    </location>
</feature>
<dbReference type="Pfam" id="PF00857">
    <property type="entry name" value="Isochorismatase"/>
    <property type="match status" value="1"/>
</dbReference>
<evidence type="ECO:0000256" key="5">
    <source>
        <dbReference type="ARBA" id="ARBA00037900"/>
    </source>
</evidence>
<reference evidence="10 11" key="1">
    <citation type="journal article" date="2015" name="Genome Biol. Evol.">
        <title>Comparative Genomics of a Bacterivorous Green Alga Reveals Evolutionary Causalities and Consequences of Phago-Mixotrophic Mode of Nutrition.</title>
        <authorList>
            <person name="Burns J.A."/>
            <person name="Paasch A."/>
            <person name="Narechania A."/>
            <person name="Kim E."/>
        </authorList>
    </citation>
    <scope>NUCLEOTIDE SEQUENCE [LARGE SCALE GENOMIC DNA]</scope>
    <source>
        <strain evidence="10 11">PLY_AMNH</strain>
    </source>
</reference>
<evidence type="ECO:0000256" key="8">
    <source>
        <dbReference type="SAM" id="SignalP"/>
    </source>
</evidence>
<dbReference type="PANTHER" id="PTHR11080:SF2">
    <property type="entry name" value="LD05707P"/>
    <property type="match status" value="1"/>
</dbReference>
<keyword evidence="2" id="KW-0662">Pyridine nucleotide biosynthesis</keyword>
<dbReference type="InterPro" id="IPR052347">
    <property type="entry name" value="Isochorismatase_Nicotinamidase"/>
</dbReference>
<dbReference type="EC" id="3.5.1.19" evidence="6"/>
<dbReference type="GO" id="GO:0046872">
    <property type="term" value="F:metal ion binding"/>
    <property type="evidence" value="ECO:0007669"/>
    <property type="project" value="UniProtKB-KW"/>
</dbReference>
<dbReference type="SUPFAM" id="SSF52499">
    <property type="entry name" value="Isochorismatase-like hydrolases"/>
    <property type="match status" value="1"/>
</dbReference>
<gene>
    <name evidence="10" type="ORF">CYMTET_12245</name>
</gene>
<evidence type="ECO:0000256" key="1">
    <source>
        <dbReference type="ARBA" id="ARBA00006336"/>
    </source>
</evidence>
<dbReference type="InterPro" id="IPR000868">
    <property type="entry name" value="Isochorismatase-like_dom"/>
</dbReference>
<dbReference type="Proteomes" id="UP001190700">
    <property type="component" value="Unassembled WGS sequence"/>
</dbReference>
<feature type="chain" id="PRO_5041945988" description="nicotinamidase" evidence="8">
    <location>
        <begin position="19"/>
        <end position="338"/>
    </location>
</feature>
<evidence type="ECO:0000256" key="7">
    <source>
        <dbReference type="ARBA" id="ARBA00043224"/>
    </source>
</evidence>
<keyword evidence="4" id="KW-0378">Hydrolase</keyword>
<dbReference type="GO" id="GO:0008936">
    <property type="term" value="F:nicotinamidase activity"/>
    <property type="evidence" value="ECO:0007669"/>
    <property type="project" value="UniProtKB-EC"/>
</dbReference>
<feature type="signal peptide" evidence="8">
    <location>
        <begin position="1"/>
        <end position="18"/>
    </location>
</feature>
<evidence type="ECO:0000256" key="2">
    <source>
        <dbReference type="ARBA" id="ARBA00022642"/>
    </source>
</evidence>
<sequence length="338" mass="36392">MRCFLLLPAILLAGGCVSDGISPDCLKISATDGLLVIDIQNSFSEEYDVSASGAPEYSIPPEDLSADGRHILPGSLAVPNSSEIIEPINKWMKSFASAGAAVFASLDWHPEPHCSFCRNGTSTSNPEYYHPHGAVCVGVGKDVKSFNATGRCTDDVAIDAYNENELVQWPDHCLHGHFAARFHPYLQVPKSTIVVKKGFLDNEDSYSAFGGRQSVQPWPFDTADTASTLQDREELGALIEAKKLQRLFVLGLATDYCVLHTTLDALGKDPSSGRPAIEGVKQVVFVERLSRGVASATTKAAVAELKQAGAVMTSSLRIDEVLEEVCSQGDVFSTCHTE</sequence>
<organism evidence="10 11">
    <name type="scientific">Cymbomonas tetramitiformis</name>
    <dbReference type="NCBI Taxonomy" id="36881"/>
    <lineage>
        <taxon>Eukaryota</taxon>
        <taxon>Viridiplantae</taxon>
        <taxon>Chlorophyta</taxon>
        <taxon>Pyramimonadophyceae</taxon>
        <taxon>Pyramimonadales</taxon>
        <taxon>Pyramimonadaceae</taxon>
        <taxon>Cymbomonas</taxon>
    </lineage>
</organism>
<proteinExistence type="inferred from homology"/>
<dbReference type="PANTHER" id="PTHR11080">
    <property type="entry name" value="PYRAZINAMIDASE/NICOTINAMIDASE"/>
    <property type="match status" value="1"/>
</dbReference>
<evidence type="ECO:0000313" key="11">
    <source>
        <dbReference type="Proteomes" id="UP001190700"/>
    </source>
</evidence>
<comment type="caution">
    <text evidence="10">The sequence shown here is derived from an EMBL/GenBank/DDBJ whole genome shotgun (WGS) entry which is preliminary data.</text>
</comment>
<dbReference type="PROSITE" id="PS51257">
    <property type="entry name" value="PROKAR_LIPOPROTEIN"/>
    <property type="match status" value="1"/>
</dbReference>
<dbReference type="EMBL" id="LGRX02004622">
    <property type="protein sequence ID" value="KAK3279895.1"/>
    <property type="molecule type" value="Genomic_DNA"/>
</dbReference>
<evidence type="ECO:0000256" key="4">
    <source>
        <dbReference type="ARBA" id="ARBA00022801"/>
    </source>
</evidence>
<keyword evidence="3" id="KW-0479">Metal-binding</keyword>
<dbReference type="InterPro" id="IPR036380">
    <property type="entry name" value="Isochorismatase-like_sf"/>
</dbReference>
<keyword evidence="11" id="KW-1185">Reference proteome</keyword>
<evidence type="ECO:0000259" key="9">
    <source>
        <dbReference type="Pfam" id="PF00857"/>
    </source>
</evidence>
<comment type="pathway">
    <text evidence="5">Cofactor biosynthesis; nicotinate biosynthesis; nicotinate from nicotinamide: step 1/1.</text>
</comment>
<accession>A0AAE0GKH2</accession>
<evidence type="ECO:0000256" key="6">
    <source>
        <dbReference type="ARBA" id="ARBA00039017"/>
    </source>
</evidence>
<comment type="similarity">
    <text evidence="1">Belongs to the isochorismatase family.</text>
</comment>